<dbReference type="Proteomes" id="UP001060215">
    <property type="component" value="Chromosome 2"/>
</dbReference>
<organism evidence="1 2">
    <name type="scientific">Camellia lanceoleosa</name>
    <dbReference type="NCBI Taxonomy" id="1840588"/>
    <lineage>
        <taxon>Eukaryota</taxon>
        <taxon>Viridiplantae</taxon>
        <taxon>Streptophyta</taxon>
        <taxon>Embryophyta</taxon>
        <taxon>Tracheophyta</taxon>
        <taxon>Spermatophyta</taxon>
        <taxon>Magnoliopsida</taxon>
        <taxon>eudicotyledons</taxon>
        <taxon>Gunneridae</taxon>
        <taxon>Pentapetalae</taxon>
        <taxon>asterids</taxon>
        <taxon>Ericales</taxon>
        <taxon>Theaceae</taxon>
        <taxon>Camellia</taxon>
    </lineage>
</organism>
<keyword evidence="1" id="KW-0238">DNA-binding</keyword>
<name>A0ACC0HYG3_9ERIC</name>
<keyword evidence="1" id="KW-0371">Homeobox</keyword>
<keyword evidence="1" id="KW-0862">Zinc</keyword>
<protein>
    <submittedName>
        <fullName evidence="1">Zinc-finger homeodomain protein 11</fullName>
    </submittedName>
</protein>
<comment type="caution">
    <text evidence="1">The sequence shown here is derived from an EMBL/GenBank/DDBJ whole genome shotgun (WGS) entry which is preliminary data.</text>
</comment>
<keyword evidence="1" id="KW-0863">Zinc-finger</keyword>
<keyword evidence="2" id="KW-1185">Reference proteome</keyword>
<reference evidence="1 2" key="1">
    <citation type="journal article" date="2022" name="Plant J.">
        <title>Chromosome-level genome of Camellia lanceoleosa provides a valuable resource for understanding genome evolution and self-incompatibility.</title>
        <authorList>
            <person name="Gong W."/>
            <person name="Xiao S."/>
            <person name="Wang L."/>
            <person name="Liao Z."/>
            <person name="Chang Y."/>
            <person name="Mo W."/>
            <person name="Hu G."/>
            <person name="Li W."/>
            <person name="Zhao G."/>
            <person name="Zhu H."/>
            <person name="Hu X."/>
            <person name="Ji K."/>
            <person name="Xiang X."/>
            <person name="Song Q."/>
            <person name="Yuan D."/>
            <person name="Jin S."/>
            <person name="Zhang L."/>
        </authorList>
    </citation>
    <scope>NUCLEOTIDE SEQUENCE [LARGE SCALE GENOMIC DNA]</scope>
    <source>
        <strain evidence="1">SQ_2022a</strain>
    </source>
</reference>
<keyword evidence="1" id="KW-0479">Metal-binding</keyword>
<gene>
    <name evidence="1" type="ORF">LOK49_LG04G03236</name>
</gene>
<proteinExistence type="predicted"/>
<accession>A0ACC0HYG3</accession>
<sequence length="89" mass="9599">MPSSTSISTNPTSLKCATCGCHRNFHCREPEDPPPPSTTQHVIEYQPQHRHHPPVLPHSPNSTSLPPISSAYYPSAPHILLALNAGLSG</sequence>
<dbReference type="EMBL" id="CM045759">
    <property type="protein sequence ID" value="KAI8017502.1"/>
    <property type="molecule type" value="Genomic_DNA"/>
</dbReference>
<evidence type="ECO:0000313" key="1">
    <source>
        <dbReference type="EMBL" id="KAI8017502.1"/>
    </source>
</evidence>
<evidence type="ECO:0000313" key="2">
    <source>
        <dbReference type="Proteomes" id="UP001060215"/>
    </source>
</evidence>